<dbReference type="PROSITE" id="PS51257">
    <property type="entry name" value="PROKAR_LIPOPROTEIN"/>
    <property type="match status" value="1"/>
</dbReference>
<feature type="chain" id="PRO_5045806053" evidence="2">
    <location>
        <begin position="26"/>
        <end position="326"/>
    </location>
</feature>
<dbReference type="PANTHER" id="PTHR42928:SF5">
    <property type="entry name" value="BLR1237 PROTEIN"/>
    <property type="match status" value="1"/>
</dbReference>
<dbReference type="Gene3D" id="3.40.190.150">
    <property type="entry name" value="Bordetella uptake gene, domain 1"/>
    <property type="match status" value="1"/>
</dbReference>
<dbReference type="EMBL" id="JBBKZU010000025">
    <property type="protein sequence ID" value="MEJ8815855.1"/>
    <property type="molecule type" value="Genomic_DNA"/>
</dbReference>
<proteinExistence type="inferred from homology"/>
<gene>
    <name evidence="3" type="ORF">WKW77_32665</name>
</gene>
<dbReference type="InterPro" id="IPR005064">
    <property type="entry name" value="BUG"/>
</dbReference>
<dbReference type="PIRSF" id="PIRSF017082">
    <property type="entry name" value="YflP"/>
    <property type="match status" value="1"/>
</dbReference>
<name>A0ABU8VS47_9BURK</name>
<evidence type="ECO:0000256" key="2">
    <source>
        <dbReference type="SAM" id="SignalP"/>
    </source>
</evidence>
<evidence type="ECO:0000256" key="1">
    <source>
        <dbReference type="ARBA" id="ARBA00006987"/>
    </source>
</evidence>
<protein>
    <submittedName>
        <fullName evidence="3">Tripartite tricarboxylate transporter substrate binding protein</fullName>
    </submittedName>
</protein>
<comment type="similarity">
    <text evidence="1">Belongs to the UPF0065 (bug) family.</text>
</comment>
<reference evidence="3 4" key="1">
    <citation type="submission" date="2024-03" db="EMBL/GenBank/DDBJ databases">
        <title>Novel species of the genus Variovorax.</title>
        <authorList>
            <person name="Liu Q."/>
            <person name="Xin Y.-H."/>
        </authorList>
    </citation>
    <scope>NUCLEOTIDE SEQUENCE [LARGE SCALE GENOMIC DNA]</scope>
    <source>
        <strain evidence="3 4">KACC 18899</strain>
    </source>
</reference>
<dbReference type="SUPFAM" id="SSF53850">
    <property type="entry name" value="Periplasmic binding protein-like II"/>
    <property type="match status" value="1"/>
</dbReference>
<dbReference type="Proteomes" id="UP001365846">
    <property type="component" value="Unassembled WGS sequence"/>
</dbReference>
<dbReference type="Pfam" id="PF03401">
    <property type="entry name" value="TctC"/>
    <property type="match status" value="1"/>
</dbReference>
<keyword evidence="4" id="KW-1185">Reference proteome</keyword>
<dbReference type="PANTHER" id="PTHR42928">
    <property type="entry name" value="TRICARBOXYLATE-BINDING PROTEIN"/>
    <property type="match status" value="1"/>
</dbReference>
<dbReference type="InterPro" id="IPR042100">
    <property type="entry name" value="Bug_dom1"/>
</dbReference>
<sequence length="326" mass="33530">MTSFRPSLVALGGIACLAAAGPAAAQGTYPDKPIRIIVPFPAGGVVDGVARIVGQGLSSKYGQPVIVENKPGAGGALGTGIVAKAPADGYTLLMVSPSHAVAPSLQKGITWDPVRDFRGVAGFGVIPNVIVVHPSVPAKTMKDFIQLARNSKDPMTYASSGIGTSSHLTGELLAQSAKIELAHVPYKGQPDATSDLLSGRVSMMPMSTSLALPYITAGKLVALGVTTARPSTLLPQAPPIADAAGLPGFDVGTWLAMLAPAKVPDAVLKKLSDDVAEVLARPDVKPRVEALGLEGGFKTGPQVDTLVKEEVARWSRVVKQAGIRAE</sequence>
<comment type="caution">
    <text evidence="3">The sequence shown here is derived from an EMBL/GenBank/DDBJ whole genome shotgun (WGS) entry which is preliminary data.</text>
</comment>
<feature type="signal peptide" evidence="2">
    <location>
        <begin position="1"/>
        <end position="25"/>
    </location>
</feature>
<dbReference type="CDD" id="cd13578">
    <property type="entry name" value="PBP2_Bug27"/>
    <property type="match status" value="1"/>
</dbReference>
<keyword evidence="2" id="KW-0732">Signal</keyword>
<organism evidence="3 4">
    <name type="scientific">Variovorax ureilyticus</name>
    <dbReference type="NCBI Taxonomy" id="1836198"/>
    <lineage>
        <taxon>Bacteria</taxon>
        <taxon>Pseudomonadati</taxon>
        <taxon>Pseudomonadota</taxon>
        <taxon>Betaproteobacteria</taxon>
        <taxon>Burkholderiales</taxon>
        <taxon>Comamonadaceae</taxon>
        <taxon>Variovorax</taxon>
    </lineage>
</organism>
<evidence type="ECO:0000313" key="3">
    <source>
        <dbReference type="EMBL" id="MEJ8815855.1"/>
    </source>
</evidence>
<dbReference type="Gene3D" id="3.40.190.10">
    <property type="entry name" value="Periplasmic binding protein-like II"/>
    <property type="match status" value="1"/>
</dbReference>
<evidence type="ECO:0000313" key="4">
    <source>
        <dbReference type="Proteomes" id="UP001365846"/>
    </source>
</evidence>
<dbReference type="RefSeq" id="WP_340361052.1">
    <property type="nucleotide sequence ID" value="NZ_JBBKZU010000025.1"/>
</dbReference>
<accession>A0ABU8VS47</accession>